<dbReference type="EMBL" id="JANAVZ010000001">
    <property type="protein sequence ID" value="MCT4331276.1"/>
    <property type="molecule type" value="Genomic_DNA"/>
</dbReference>
<evidence type="ECO:0000256" key="4">
    <source>
        <dbReference type="ARBA" id="ARBA00023125"/>
    </source>
</evidence>
<dbReference type="InterPro" id="IPR027444">
    <property type="entry name" value="H-NS_C_dom"/>
</dbReference>
<evidence type="ECO:0000256" key="1">
    <source>
        <dbReference type="ARBA" id="ARBA00004453"/>
    </source>
</evidence>
<reference evidence="7 8" key="1">
    <citation type="submission" date="2022-04" db="EMBL/GenBank/DDBJ databases">
        <title>Paracoccus sp. YLB-12 draft genome sequence.</title>
        <authorList>
            <person name="Yu L."/>
        </authorList>
    </citation>
    <scope>NUCLEOTIDE SEQUENCE [LARGE SCALE GENOMIC DNA]</scope>
    <source>
        <strain evidence="7 8">YLB-12</strain>
    </source>
</reference>
<evidence type="ECO:0000313" key="7">
    <source>
        <dbReference type="EMBL" id="MCT4331276.1"/>
    </source>
</evidence>
<dbReference type="Gene3D" id="4.10.430.10">
    <property type="entry name" value="Histone-like protein H-NS, C-terminal domain"/>
    <property type="match status" value="1"/>
</dbReference>
<dbReference type="RefSeq" id="WP_247740106.1">
    <property type="nucleotide sequence ID" value="NZ_JANAVZ010000001.1"/>
</dbReference>
<keyword evidence="3" id="KW-0963">Cytoplasm</keyword>
<dbReference type="PANTHER" id="PTHR38097:SF2">
    <property type="entry name" value="DNA-BINDING PROTEIN STPA"/>
    <property type="match status" value="1"/>
</dbReference>
<keyword evidence="4" id="KW-0238">DNA-binding</keyword>
<accession>A0ABT2K409</accession>
<evidence type="ECO:0000256" key="3">
    <source>
        <dbReference type="ARBA" id="ARBA00022490"/>
    </source>
</evidence>
<feature type="domain" description="DNA-binding protein H-NS-like C-terminal" evidence="6">
    <location>
        <begin position="72"/>
        <end position="119"/>
    </location>
</feature>
<dbReference type="Pfam" id="PF00816">
    <property type="entry name" value="Histone_HNS"/>
    <property type="match status" value="1"/>
</dbReference>
<evidence type="ECO:0000313" key="8">
    <source>
        <dbReference type="Proteomes" id="UP001320702"/>
    </source>
</evidence>
<proteinExistence type="inferred from homology"/>
<comment type="caution">
    <text evidence="7">The sequence shown here is derived from an EMBL/GenBank/DDBJ whole genome shotgun (WGS) entry which is preliminary data.</text>
</comment>
<comment type="similarity">
    <text evidence="2">Belongs to the histone-like protein H-NS family.</text>
</comment>
<gene>
    <name evidence="7" type="ORF">MU516_00175</name>
</gene>
<dbReference type="PANTHER" id="PTHR38097">
    <property type="match status" value="1"/>
</dbReference>
<name>A0ABT2K409_9RHOB</name>
<dbReference type="SUPFAM" id="SSF81273">
    <property type="entry name" value="H-NS histone-like proteins"/>
    <property type="match status" value="1"/>
</dbReference>
<dbReference type="InterPro" id="IPR037150">
    <property type="entry name" value="H-NS_C_dom_sf"/>
</dbReference>
<sequence>MADIVLELSRRIGTQEMNVDFDKMTLKEMRDLRAKLDRAINSYEDRKRREALVAIEEAAREHGFNLAELTGGKPRRSGTVPPKYANPEDPTMTWTGRGRKPRWVQENLEKGKELDDLLI</sequence>
<organism evidence="7 8">
    <name type="scientific">Paracoccus maritimus</name>
    <dbReference type="NCBI Taxonomy" id="2933292"/>
    <lineage>
        <taxon>Bacteria</taxon>
        <taxon>Pseudomonadati</taxon>
        <taxon>Pseudomonadota</taxon>
        <taxon>Alphaproteobacteria</taxon>
        <taxon>Rhodobacterales</taxon>
        <taxon>Paracoccaceae</taxon>
        <taxon>Paracoccus</taxon>
    </lineage>
</organism>
<evidence type="ECO:0000256" key="5">
    <source>
        <dbReference type="SAM" id="MobiDB-lite"/>
    </source>
</evidence>
<protein>
    <submittedName>
        <fullName evidence="7">H-NS histone family protein</fullName>
    </submittedName>
</protein>
<evidence type="ECO:0000256" key="2">
    <source>
        <dbReference type="ARBA" id="ARBA00010610"/>
    </source>
</evidence>
<comment type="subcellular location">
    <subcellularLocation>
        <location evidence="1">Cytoplasm</location>
        <location evidence="1">Nucleoid</location>
    </subcellularLocation>
</comment>
<feature type="region of interest" description="Disordered" evidence="5">
    <location>
        <begin position="66"/>
        <end position="106"/>
    </location>
</feature>
<evidence type="ECO:0000259" key="6">
    <source>
        <dbReference type="SMART" id="SM00528"/>
    </source>
</evidence>
<dbReference type="SMART" id="SM00528">
    <property type="entry name" value="HNS"/>
    <property type="match status" value="1"/>
</dbReference>
<dbReference type="Proteomes" id="UP001320702">
    <property type="component" value="Unassembled WGS sequence"/>
</dbReference>
<keyword evidence="8" id="KW-1185">Reference proteome</keyword>